<reference evidence="2 3" key="1">
    <citation type="submission" date="2023-12" db="EMBL/GenBank/DDBJ databases">
        <title>Description of new species of Mycobacterium terrae complex isolated from sewage at the Sao Paulo Zoological Park Foundation in Brazil.</title>
        <authorList>
            <person name="Romagnoli C.L."/>
            <person name="Conceicao E.C."/>
            <person name="Machado E."/>
            <person name="Barreto L.B.P.F."/>
            <person name="Sharma A."/>
            <person name="Silva N.M."/>
            <person name="Marques L.E."/>
            <person name="Juliana M.A."/>
            <person name="Lourenco M.C.S."/>
            <person name="Digiampietri L.A."/>
            <person name="Suffys P.N."/>
            <person name="Viana-Niero C."/>
        </authorList>
    </citation>
    <scope>NUCLEOTIDE SEQUENCE [LARGE SCALE GENOMIC DNA]</scope>
    <source>
        <strain evidence="2 3">MYC340</strain>
    </source>
</reference>
<proteinExistence type="predicted"/>
<dbReference type="PROSITE" id="PS51257">
    <property type="entry name" value="PROKAR_LIPOPROTEIN"/>
    <property type="match status" value="1"/>
</dbReference>
<sequence length="145" mass="15624">MRSTAGRLLLLGMAALLVGPGVGGCVTDSDLAGYHLVVRQDGRVLDTFDLPRLRDLPQIEIATPQSRGNQVQRGPELRSVLTAAGAADVNRIRVQGSDPAQTLTAAELADRVVLSFTKRDTVKLAGVDLDRERWVRDVTEVVVNP</sequence>
<name>A0ABU5XWG6_9MYCO</name>
<evidence type="ECO:0000313" key="2">
    <source>
        <dbReference type="EMBL" id="MEB3032334.1"/>
    </source>
</evidence>
<accession>A0ABU5XWG6</accession>
<comment type="caution">
    <text evidence="2">The sequence shown here is derived from an EMBL/GenBank/DDBJ whole genome shotgun (WGS) entry which is preliminary data.</text>
</comment>
<dbReference type="Proteomes" id="UP001298593">
    <property type="component" value="Unassembled WGS sequence"/>
</dbReference>
<dbReference type="EMBL" id="JAYJJU010000010">
    <property type="protein sequence ID" value="MEB3032334.1"/>
    <property type="molecule type" value="Genomic_DNA"/>
</dbReference>
<organism evidence="2 3">
    <name type="scientific">[Mycobacterium] nativiensis</name>
    <dbReference type="NCBI Taxonomy" id="2855503"/>
    <lineage>
        <taxon>Bacteria</taxon>
        <taxon>Bacillati</taxon>
        <taxon>Actinomycetota</taxon>
        <taxon>Actinomycetes</taxon>
        <taxon>Mycobacteriales</taxon>
        <taxon>Mycobacteriaceae</taxon>
        <taxon>Mycolicibacter</taxon>
    </lineage>
</organism>
<keyword evidence="1" id="KW-0732">Signal</keyword>
<evidence type="ECO:0000313" key="3">
    <source>
        <dbReference type="Proteomes" id="UP001298593"/>
    </source>
</evidence>
<dbReference type="RefSeq" id="WP_329780075.1">
    <property type="nucleotide sequence ID" value="NZ_JAYJJU010000010.1"/>
</dbReference>
<gene>
    <name evidence="2" type="ORF">KV113_12290</name>
</gene>
<keyword evidence="3" id="KW-1185">Reference proteome</keyword>
<evidence type="ECO:0000256" key="1">
    <source>
        <dbReference type="SAM" id="SignalP"/>
    </source>
</evidence>
<protein>
    <submittedName>
        <fullName evidence="2">Uncharacterized protein</fullName>
    </submittedName>
</protein>
<feature type="chain" id="PRO_5045372649" evidence="1">
    <location>
        <begin position="24"/>
        <end position="145"/>
    </location>
</feature>
<feature type="signal peptide" evidence="1">
    <location>
        <begin position="1"/>
        <end position="23"/>
    </location>
</feature>